<dbReference type="PANTHER" id="PTHR43096:SF52">
    <property type="entry name" value="DNAJ HOMOLOG 1, MITOCHONDRIAL-RELATED"/>
    <property type="match status" value="1"/>
</dbReference>
<evidence type="ECO:0000313" key="4">
    <source>
        <dbReference type="Proteomes" id="UP000634522"/>
    </source>
</evidence>
<evidence type="ECO:0000313" key="3">
    <source>
        <dbReference type="EMBL" id="NMF98262.1"/>
    </source>
</evidence>
<name>A0ABX1NG30_9RHOO</name>
<accession>A0ABX1NG30</accession>
<dbReference type="Pfam" id="PF00226">
    <property type="entry name" value="DnaJ"/>
    <property type="match status" value="1"/>
</dbReference>
<dbReference type="SUPFAM" id="SSF46565">
    <property type="entry name" value="Chaperone J-domain"/>
    <property type="match status" value="1"/>
</dbReference>
<feature type="domain" description="J" evidence="2">
    <location>
        <begin position="3"/>
        <end position="67"/>
    </location>
</feature>
<dbReference type="SMART" id="SM00271">
    <property type="entry name" value="DnaJ"/>
    <property type="match status" value="1"/>
</dbReference>
<dbReference type="InterPro" id="IPR036869">
    <property type="entry name" value="J_dom_sf"/>
</dbReference>
<dbReference type="RefSeq" id="WP_169141020.1">
    <property type="nucleotide sequence ID" value="NZ_WTVS01000024.1"/>
</dbReference>
<organism evidence="3 4">
    <name type="scientific">Aromatoleum toluolicum</name>
    <dbReference type="NCBI Taxonomy" id="90060"/>
    <lineage>
        <taxon>Bacteria</taxon>
        <taxon>Pseudomonadati</taxon>
        <taxon>Pseudomonadota</taxon>
        <taxon>Betaproteobacteria</taxon>
        <taxon>Rhodocyclales</taxon>
        <taxon>Rhodocyclaceae</taxon>
        <taxon>Aromatoleum</taxon>
    </lineage>
</organism>
<dbReference type="EMBL" id="WTVS01000024">
    <property type="protein sequence ID" value="NMF98262.1"/>
    <property type="molecule type" value="Genomic_DNA"/>
</dbReference>
<dbReference type="Gene3D" id="1.10.287.110">
    <property type="entry name" value="DnaJ domain"/>
    <property type="match status" value="1"/>
</dbReference>
<dbReference type="PRINTS" id="PR00625">
    <property type="entry name" value="JDOMAIN"/>
</dbReference>
<comment type="caution">
    <text evidence="3">The sequence shown here is derived from an EMBL/GenBank/DDBJ whole genome shotgun (WGS) entry which is preliminary data.</text>
</comment>
<reference evidence="3 4" key="1">
    <citation type="submission" date="2019-12" db="EMBL/GenBank/DDBJ databases">
        <title>Comparative genomics gives insights into the taxonomy of the Azoarcus-Aromatoleum group and reveals separate origins of nif in the plant-associated Azoarcus and non-plant-associated Aromatoleum sub-groups.</title>
        <authorList>
            <person name="Lafos M."/>
            <person name="Maluk M."/>
            <person name="Batista M."/>
            <person name="Junghare M."/>
            <person name="Carmona M."/>
            <person name="Faoro H."/>
            <person name="Cruz L.M."/>
            <person name="Battistoni F."/>
            <person name="De Souza E."/>
            <person name="Pedrosa F."/>
            <person name="Chen W.-M."/>
            <person name="Poole P.S."/>
            <person name="Dixon R.A."/>
            <person name="James E.K."/>
        </authorList>
    </citation>
    <scope>NUCLEOTIDE SEQUENCE [LARGE SCALE GENOMIC DNA]</scope>
    <source>
        <strain evidence="3 4">T</strain>
    </source>
</reference>
<dbReference type="PROSITE" id="PS00636">
    <property type="entry name" value="DNAJ_1"/>
    <property type="match status" value="1"/>
</dbReference>
<dbReference type="InterPro" id="IPR018253">
    <property type="entry name" value="DnaJ_domain_CS"/>
</dbReference>
<keyword evidence="4" id="KW-1185">Reference proteome</keyword>
<evidence type="ECO:0000256" key="1">
    <source>
        <dbReference type="ARBA" id="ARBA00023186"/>
    </source>
</evidence>
<evidence type="ECO:0000259" key="2">
    <source>
        <dbReference type="PROSITE" id="PS50076"/>
    </source>
</evidence>
<dbReference type="CDD" id="cd06257">
    <property type="entry name" value="DnaJ"/>
    <property type="match status" value="1"/>
</dbReference>
<dbReference type="InterPro" id="IPR001623">
    <property type="entry name" value="DnaJ_domain"/>
</dbReference>
<dbReference type="Proteomes" id="UP000634522">
    <property type="component" value="Unassembled WGS sequence"/>
</dbReference>
<dbReference type="PANTHER" id="PTHR43096">
    <property type="entry name" value="DNAJ HOMOLOG 1, MITOCHONDRIAL-RELATED"/>
    <property type="match status" value="1"/>
</dbReference>
<keyword evidence="1" id="KW-0143">Chaperone</keyword>
<protein>
    <submittedName>
        <fullName evidence="3">DnaJ domain-containing protein</fullName>
    </submittedName>
</protein>
<proteinExistence type="predicted"/>
<sequence length="92" mass="10555">MRDPYEVLGVSPVASLDDIKAAYRKAARLYHPDRNPSADASARFREAQTAYELLGDDAKRREYDALRRRNLIDDPLQEATSLWNAYIEKVIT</sequence>
<dbReference type="PROSITE" id="PS50076">
    <property type="entry name" value="DNAJ_2"/>
    <property type="match status" value="1"/>
</dbReference>
<gene>
    <name evidence="3" type="ORF">GPA27_12795</name>
</gene>